<evidence type="ECO:0000256" key="1">
    <source>
        <dbReference type="ARBA" id="ARBA00004273"/>
    </source>
</evidence>
<dbReference type="PANTHER" id="PTHR12763:SF7">
    <property type="entry name" value="DNAJ HOMOLOG SUBFAMILY C MEMBER 15"/>
    <property type="match status" value="1"/>
</dbReference>
<protein>
    <submittedName>
        <fullName evidence="5">DJC15 protein</fullName>
    </submittedName>
</protein>
<gene>
    <name evidence="5" type="primary">Dnajc15_0</name>
    <name evidence="5" type="ORF">PHEMEL_R14393</name>
</gene>
<keyword evidence="4" id="KW-0472">Membrane</keyword>
<evidence type="ECO:0000256" key="3">
    <source>
        <dbReference type="ARBA" id="ARBA00023128"/>
    </source>
</evidence>
<comment type="subcellular location">
    <subcellularLocation>
        <location evidence="1">Mitochondrion inner membrane</location>
    </subcellularLocation>
</comment>
<name>A0A7K7CUS3_PHEME</name>
<dbReference type="GO" id="GO:0001671">
    <property type="term" value="F:ATPase activator activity"/>
    <property type="evidence" value="ECO:0007669"/>
    <property type="project" value="TreeGrafter"/>
</dbReference>
<dbReference type="InterPro" id="IPR036869">
    <property type="entry name" value="J_dom_sf"/>
</dbReference>
<evidence type="ECO:0000256" key="4">
    <source>
        <dbReference type="ARBA" id="ARBA00023136"/>
    </source>
</evidence>
<proteinExistence type="predicted"/>
<dbReference type="GO" id="GO:0001405">
    <property type="term" value="C:PAM complex, Tim23 associated import motor"/>
    <property type="evidence" value="ECO:0007669"/>
    <property type="project" value="TreeGrafter"/>
</dbReference>
<dbReference type="Gene3D" id="1.10.287.110">
    <property type="entry name" value="DnaJ domain"/>
    <property type="match status" value="1"/>
</dbReference>
<sequence>MEGATATSRTCMVPRVPGPLQVLAELSQARQGLARTVAAAGIGVATVPCTVSTSGTCSISLYCKGGFEQKTSAQAACLLLGVSPSADKDKIRTADRADRISGILKHPDKCGSPDLAAKIN</sequence>
<dbReference type="PANTHER" id="PTHR12763">
    <property type="match status" value="1"/>
</dbReference>
<dbReference type="GO" id="GO:0030150">
    <property type="term" value="P:protein import into mitochondrial matrix"/>
    <property type="evidence" value="ECO:0007669"/>
    <property type="project" value="TreeGrafter"/>
</dbReference>
<accession>A0A7K7CUS3</accession>
<keyword evidence="6" id="KW-1185">Reference proteome</keyword>
<organism evidence="5 6">
    <name type="scientific">Pheucticus melanocephalus</name>
    <name type="common">Black-headed grosbeak</name>
    <name type="synonym">Guiraca melanocephala</name>
    <dbReference type="NCBI Taxonomy" id="371919"/>
    <lineage>
        <taxon>Eukaryota</taxon>
        <taxon>Metazoa</taxon>
        <taxon>Chordata</taxon>
        <taxon>Craniata</taxon>
        <taxon>Vertebrata</taxon>
        <taxon>Euteleostomi</taxon>
        <taxon>Archelosauria</taxon>
        <taxon>Archosauria</taxon>
        <taxon>Dinosauria</taxon>
        <taxon>Saurischia</taxon>
        <taxon>Theropoda</taxon>
        <taxon>Coelurosauria</taxon>
        <taxon>Aves</taxon>
        <taxon>Neognathae</taxon>
        <taxon>Neoaves</taxon>
        <taxon>Telluraves</taxon>
        <taxon>Australaves</taxon>
        <taxon>Passeriformes</taxon>
        <taxon>Cardinalidae</taxon>
        <taxon>Pheucticus</taxon>
    </lineage>
</organism>
<reference evidence="5 6" key="1">
    <citation type="submission" date="2019-09" db="EMBL/GenBank/DDBJ databases">
        <title>Bird 10,000 Genomes (B10K) Project - Family phase.</title>
        <authorList>
            <person name="Zhang G."/>
        </authorList>
    </citation>
    <scope>NUCLEOTIDE SEQUENCE [LARGE SCALE GENOMIC DNA]</scope>
    <source>
        <strain evidence="5">OUT-0018</strain>
        <tissue evidence="5">Muscle</tissue>
    </source>
</reference>
<feature type="non-terminal residue" evidence="5">
    <location>
        <position position="1"/>
    </location>
</feature>
<evidence type="ECO:0000313" key="6">
    <source>
        <dbReference type="Proteomes" id="UP000578259"/>
    </source>
</evidence>
<feature type="non-terminal residue" evidence="5">
    <location>
        <position position="120"/>
    </location>
</feature>
<evidence type="ECO:0000256" key="2">
    <source>
        <dbReference type="ARBA" id="ARBA00022792"/>
    </source>
</evidence>
<comment type="caution">
    <text evidence="5">The sequence shown here is derived from an EMBL/GenBank/DDBJ whole genome shotgun (WGS) entry which is preliminary data.</text>
</comment>
<dbReference type="EMBL" id="VZSJ01000343">
    <property type="protein sequence ID" value="NWY23580.1"/>
    <property type="molecule type" value="Genomic_DNA"/>
</dbReference>
<dbReference type="Proteomes" id="UP000578259">
    <property type="component" value="Unassembled WGS sequence"/>
</dbReference>
<keyword evidence="2" id="KW-0999">Mitochondrion inner membrane</keyword>
<dbReference type="AlphaFoldDB" id="A0A7K7CUS3"/>
<evidence type="ECO:0000313" key="5">
    <source>
        <dbReference type="EMBL" id="NWY23580.1"/>
    </source>
</evidence>
<dbReference type="SUPFAM" id="SSF46565">
    <property type="entry name" value="Chaperone J-domain"/>
    <property type="match status" value="1"/>
</dbReference>
<keyword evidence="3" id="KW-0496">Mitochondrion</keyword>